<protein>
    <submittedName>
        <fullName evidence="1">Uncharacterized protein</fullName>
    </submittedName>
</protein>
<name>A0A8S5PSJ1_9CAUD</name>
<proteinExistence type="predicted"/>
<sequence>MKKNFNEILQREDYVRLTANLKERTEEIAQLIKSKMVQLDLEDETIEVEGVKIAIKGVSSNCGRYEFLAIENTGEFSSEHGEKDWWSLQDVNHTFYYAGDFTARVPGCSNKDALRFLNVAGAIISLLGKAEQEQIDEVQNVLAETEDLVD</sequence>
<accession>A0A8S5PSJ1</accession>
<dbReference type="EMBL" id="BK015483">
    <property type="protein sequence ID" value="DAE09180.1"/>
    <property type="molecule type" value="Genomic_DNA"/>
</dbReference>
<evidence type="ECO:0000313" key="1">
    <source>
        <dbReference type="EMBL" id="DAE09180.1"/>
    </source>
</evidence>
<reference evidence="1" key="1">
    <citation type="journal article" date="2021" name="Proc. Natl. Acad. Sci. U.S.A.">
        <title>A Catalog of Tens of Thousands of Viruses from Human Metagenomes Reveals Hidden Associations with Chronic Diseases.</title>
        <authorList>
            <person name="Tisza M.J."/>
            <person name="Buck C.B."/>
        </authorList>
    </citation>
    <scope>NUCLEOTIDE SEQUENCE</scope>
    <source>
        <strain evidence="1">CtZro7</strain>
    </source>
</reference>
<organism evidence="1">
    <name type="scientific">Siphoviridae sp. ctZro7</name>
    <dbReference type="NCBI Taxonomy" id="2825561"/>
    <lineage>
        <taxon>Viruses</taxon>
        <taxon>Duplodnaviria</taxon>
        <taxon>Heunggongvirae</taxon>
        <taxon>Uroviricota</taxon>
        <taxon>Caudoviricetes</taxon>
    </lineage>
</organism>